<dbReference type="AlphaFoldDB" id="A0A6N4TH47"/>
<name>A0A6N4TH47_9FIRM</name>
<reference evidence="3" key="1">
    <citation type="submission" date="2019-05" db="EMBL/GenBank/DDBJ databases">
        <title>Complete genome sequencing of Absiella argi strain JCM 30884.</title>
        <authorList>
            <person name="Sakamoto M."/>
            <person name="Murakami T."/>
            <person name="Mori H."/>
        </authorList>
    </citation>
    <scope>NUCLEOTIDE SEQUENCE [LARGE SCALE GENOMIC DNA]</scope>
    <source>
        <strain evidence="3">JCM 30884</strain>
    </source>
</reference>
<protein>
    <submittedName>
        <fullName evidence="2">Uncharacterized protein</fullName>
    </submittedName>
</protein>
<keyword evidence="1" id="KW-0472">Membrane</keyword>
<gene>
    <name evidence="2" type="ORF">Aargi30884_08040</name>
</gene>
<accession>A0A6N4TH47</accession>
<proteinExistence type="predicted"/>
<dbReference type="EMBL" id="AP019695">
    <property type="protein sequence ID" value="BBK21901.1"/>
    <property type="molecule type" value="Genomic_DNA"/>
</dbReference>
<keyword evidence="1" id="KW-0812">Transmembrane</keyword>
<sequence>MNNKEKVKKFEESGKKYSISKQFAQSHNKGRLVIAIIVALIILILILYSM</sequence>
<evidence type="ECO:0000313" key="3">
    <source>
        <dbReference type="Proteomes" id="UP000464754"/>
    </source>
</evidence>
<evidence type="ECO:0000256" key="1">
    <source>
        <dbReference type="SAM" id="Phobius"/>
    </source>
</evidence>
<keyword evidence="3" id="KW-1185">Reference proteome</keyword>
<organism evidence="2 3">
    <name type="scientific">Amedibacterium intestinale</name>
    <dbReference type="NCBI Taxonomy" id="2583452"/>
    <lineage>
        <taxon>Bacteria</taxon>
        <taxon>Bacillati</taxon>
        <taxon>Bacillota</taxon>
        <taxon>Erysipelotrichia</taxon>
        <taxon>Erysipelotrichales</taxon>
        <taxon>Erysipelotrichaceae</taxon>
        <taxon>Amedibacterium</taxon>
    </lineage>
</organism>
<dbReference type="RefSeq" id="WP_157964934.1">
    <property type="nucleotide sequence ID" value="NZ_AP019695.1"/>
</dbReference>
<dbReference type="Proteomes" id="UP000464754">
    <property type="component" value="Chromosome"/>
</dbReference>
<feature type="transmembrane region" description="Helical" evidence="1">
    <location>
        <begin position="30"/>
        <end position="48"/>
    </location>
</feature>
<keyword evidence="1" id="KW-1133">Transmembrane helix</keyword>
<evidence type="ECO:0000313" key="2">
    <source>
        <dbReference type="EMBL" id="BBK21901.1"/>
    </source>
</evidence>
<dbReference type="KEGG" id="aarg:Aargi30884_08040"/>